<dbReference type="AlphaFoldDB" id="A0A6J4VQX6"/>
<gene>
    <name evidence="2" type="ORF">AVDCRST_MAG59-5353</name>
</gene>
<proteinExistence type="predicted"/>
<evidence type="ECO:0000313" key="2">
    <source>
        <dbReference type="EMBL" id="CAA9584993.1"/>
    </source>
</evidence>
<sequence>MVVAVDDGDRDRFVGERLGRLQPGETAADDDDLGERLGVRRSVRSRGGRAVQRSVLSPIADDGASPLLGLRERIAAAGSAATRGPARLVPAPKPAASIAPQLG</sequence>
<accession>A0A6J4VQX6</accession>
<evidence type="ECO:0000256" key="1">
    <source>
        <dbReference type="SAM" id="MobiDB-lite"/>
    </source>
</evidence>
<organism evidence="2">
    <name type="scientific">uncultured Thermomicrobiales bacterium</name>
    <dbReference type="NCBI Taxonomy" id="1645740"/>
    <lineage>
        <taxon>Bacteria</taxon>
        <taxon>Pseudomonadati</taxon>
        <taxon>Thermomicrobiota</taxon>
        <taxon>Thermomicrobia</taxon>
        <taxon>Thermomicrobiales</taxon>
        <taxon>environmental samples</taxon>
    </lineage>
</organism>
<name>A0A6J4VQX6_9BACT</name>
<dbReference type="EMBL" id="CADCWF010000374">
    <property type="protein sequence ID" value="CAA9584993.1"/>
    <property type="molecule type" value="Genomic_DNA"/>
</dbReference>
<reference evidence="2" key="1">
    <citation type="submission" date="2020-02" db="EMBL/GenBank/DDBJ databases">
        <authorList>
            <person name="Meier V. D."/>
        </authorList>
    </citation>
    <scope>NUCLEOTIDE SEQUENCE</scope>
    <source>
        <strain evidence="2">AVDCRST_MAG59</strain>
    </source>
</reference>
<protein>
    <submittedName>
        <fullName evidence="2">Uncharacterized protein</fullName>
    </submittedName>
</protein>
<feature type="region of interest" description="Disordered" evidence="1">
    <location>
        <begin position="79"/>
        <end position="103"/>
    </location>
</feature>